<reference evidence="1 2" key="1">
    <citation type="journal article" date="2019" name="Nat. Ecol. Evol.">
        <title>Megaphylogeny resolves global patterns of mushroom evolution.</title>
        <authorList>
            <person name="Varga T."/>
            <person name="Krizsan K."/>
            <person name="Foldi C."/>
            <person name="Dima B."/>
            <person name="Sanchez-Garcia M."/>
            <person name="Sanchez-Ramirez S."/>
            <person name="Szollosi G.J."/>
            <person name="Szarkandi J.G."/>
            <person name="Papp V."/>
            <person name="Albert L."/>
            <person name="Andreopoulos W."/>
            <person name="Angelini C."/>
            <person name="Antonin V."/>
            <person name="Barry K.W."/>
            <person name="Bougher N.L."/>
            <person name="Buchanan P."/>
            <person name="Buyck B."/>
            <person name="Bense V."/>
            <person name="Catcheside P."/>
            <person name="Chovatia M."/>
            <person name="Cooper J."/>
            <person name="Damon W."/>
            <person name="Desjardin D."/>
            <person name="Finy P."/>
            <person name="Geml J."/>
            <person name="Haridas S."/>
            <person name="Hughes K."/>
            <person name="Justo A."/>
            <person name="Karasinski D."/>
            <person name="Kautmanova I."/>
            <person name="Kiss B."/>
            <person name="Kocsube S."/>
            <person name="Kotiranta H."/>
            <person name="LaButti K.M."/>
            <person name="Lechner B.E."/>
            <person name="Liimatainen K."/>
            <person name="Lipzen A."/>
            <person name="Lukacs Z."/>
            <person name="Mihaltcheva S."/>
            <person name="Morgado L.N."/>
            <person name="Niskanen T."/>
            <person name="Noordeloos M.E."/>
            <person name="Ohm R.A."/>
            <person name="Ortiz-Santana B."/>
            <person name="Ovrebo C."/>
            <person name="Racz N."/>
            <person name="Riley R."/>
            <person name="Savchenko A."/>
            <person name="Shiryaev A."/>
            <person name="Soop K."/>
            <person name="Spirin V."/>
            <person name="Szebenyi C."/>
            <person name="Tomsovsky M."/>
            <person name="Tulloss R.E."/>
            <person name="Uehling J."/>
            <person name="Grigoriev I.V."/>
            <person name="Vagvolgyi C."/>
            <person name="Papp T."/>
            <person name="Martin F.M."/>
            <person name="Miettinen O."/>
            <person name="Hibbett D.S."/>
            <person name="Nagy L.G."/>
        </authorList>
    </citation>
    <scope>NUCLEOTIDE SEQUENCE [LARGE SCALE GENOMIC DNA]</scope>
    <source>
        <strain evidence="1 2">CBS 121175</strain>
    </source>
</reference>
<gene>
    <name evidence="1" type="ORF">FA15DRAFT_661945</name>
</gene>
<protein>
    <submittedName>
        <fullName evidence="1">Uncharacterized protein</fullName>
    </submittedName>
</protein>
<keyword evidence="2" id="KW-1185">Reference proteome</keyword>
<dbReference type="AlphaFoldDB" id="A0A5C3KA38"/>
<accession>A0A5C3KA38</accession>
<name>A0A5C3KA38_COPMA</name>
<dbReference type="EMBL" id="ML210656">
    <property type="protein sequence ID" value="TFK16732.1"/>
    <property type="molecule type" value="Genomic_DNA"/>
</dbReference>
<evidence type="ECO:0000313" key="1">
    <source>
        <dbReference type="EMBL" id="TFK16732.1"/>
    </source>
</evidence>
<proteinExistence type="predicted"/>
<dbReference type="Proteomes" id="UP000307440">
    <property type="component" value="Unassembled WGS sequence"/>
</dbReference>
<organism evidence="1 2">
    <name type="scientific">Coprinopsis marcescibilis</name>
    <name type="common">Agaric fungus</name>
    <name type="synonym">Psathyrella marcescibilis</name>
    <dbReference type="NCBI Taxonomy" id="230819"/>
    <lineage>
        <taxon>Eukaryota</taxon>
        <taxon>Fungi</taxon>
        <taxon>Dikarya</taxon>
        <taxon>Basidiomycota</taxon>
        <taxon>Agaricomycotina</taxon>
        <taxon>Agaricomycetes</taxon>
        <taxon>Agaricomycetidae</taxon>
        <taxon>Agaricales</taxon>
        <taxon>Agaricineae</taxon>
        <taxon>Psathyrellaceae</taxon>
        <taxon>Coprinopsis</taxon>
    </lineage>
</organism>
<evidence type="ECO:0000313" key="2">
    <source>
        <dbReference type="Proteomes" id="UP000307440"/>
    </source>
</evidence>
<sequence>MSAEQLTLDTYLDKEIAQPHITGFGLRTHCTWRRARRVAEEKPLAERLEKIIPSSDAEEESLDLLYLTPSTRYRNIQTSPEWLKTHSHMPASPQTRRKWKTTLVQQTILSQILSFSELHAEPITDRLSKLEEVLRINNIALLSPLFPVTDSHSEEKEEVMG</sequence>